<feature type="binding site" evidence="9">
    <location>
        <position position="100"/>
    </location>
    <ligand>
        <name>ATP</name>
        <dbReference type="ChEBI" id="CHEBI:30616"/>
    </ligand>
</feature>
<feature type="binding site" evidence="9">
    <location>
        <begin position="90"/>
        <end position="92"/>
    </location>
    <ligand>
        <name>ATP</name>
        <dbReference type="ChEBI" id="CHEBI:30616"/>
    </ligand>
</feature>
<evidence type="ECO:0000259" key="10">
    <source>
        <dbReference type="Pfam" id="PF01467"/>
    </source>
</evidence>
<comment type="similarity">
    <text evidence="9">Belongs to the bacterial CoaD family.</text>
</comment>
<dbReference type="CDD" id="cd02163">
    <property type="entry name" value="PPAT"/>
    <property type="match status" value="1"/>
</dbReference>
<dbReference type="PRINTS" id="PR01020">
    <property type="entry name" value="LPSBIOSNTHSS"/>
</dbReference>
<keyword evidence="6 9" id="KW-0460">Magnesium</keyword>
<proteinExistence type="inferred from homology"/>
<keyword evidence="12" id="KW-1185">Reference proteome</keyword>
<feature type="binding site" evidence="9">
    <location>
        <position position="46"/>
    </location>
    <ligand>
        <name>substrate</name>
    </ligand>
</feature>
<dbReference type="PANTHER" id="PTHR21342:SF1">
    <property type="entry name" value="PHOSPHOPANTETHEINE ADENYLYLTRANSFERASE"/>
    <property type="match status" value="1"/>
</dbReference>
<keyword evidence="4 9" id="KW-0547">Nucleotide-binding</keyword>
<evidence type="ECO:0000256" key="2">
    <source>
        <dbReference type="ARBA" id="ARBA00022679"/>
    </source>
</evidence>
<reference evidence="11 12" key="1">
    <citation type="submission" date="2019-02" db="EMBL/GenBank/DDBJ databases">
        <title>Deep-cultivation of Planctomycetes and their phenomic and genomic characterization uncovers novel biology.</title>
        <authorList>
            <person name="Wiegand S."/>
            <person name="Jogler M."/>
            <person name="Boedeker C."/>
            <person name="Pinto D."/>
            <person name="Vollmers J."/>
            <person name="Rivas-Marin E."/>
            <person name="Kohn T."/>
            <person name="Peeters S.H."/>
            <person name="Heuer A."/>
            <person name="Rast P."/>
            <person name="Oberbeckmann S."/>
            <person name="Bunk B."/>
            <person name="Jeske O."/>
            <person name="Meyerdierks A."/>
            <person name="Storesund J.E."/>
            <person name="Kallscheuer N."/>
            <person name="Luecker S."/>
            <person name="Lage O.M."/>
            <person name="Pohl T."/>
            <person name="Merkel B.J."/>
            <person name="Hornburger P."/>
            <person name="Mueller R.-W."/>
            <person name="Bruemmer F."/>
            <person name="Labrenz M."/>
            <person name="Spormann A.M."/>
            <person name="Op den Camp H."/>
            <person name="Overmann J."/>
            <person name="Amann R."/>
            <person name="Jetten M.S.M."/>
            <person name="Mascher T."/>
            <person name="Medema M.H."/>
            <person name="Devos D.P."/>
            <person name="Kaster A.-K."/>
            <person name="Ovreas L."/>
            <person name="Rohde M."/>
            <person name="Galperin M.Y."/>
            <person name="Jogler C."/>
        </authorList>
    </citation>
    <scope>NUCLEOTIDE SEQUENCE [LARGE SCALE GENOMIC DNA]</scope>
    <source>
        <strain evidence="11 12">Pla163</strain>
    </source>
</reference>
<keyword evidence="1 9" id="KW-0963">Cytoplasm</keyword>
<evidence type="ECO:0000256" key="6">
    <source>
        <dbReference type="ARBA" id="ARBA00022842"/>
    </source>
</evidence>
<protein>
    <recommendedName>
        <fullName evidence="9">Phosphopantetheine adenylyltransferase</fullName>
        <ecNumber evidence="9">2.7.7.3</ecNumber>
    </recommendedName>
    <alternativeName>
        <fullName evidence="9">Dephospho-CoA pyrophosphorylase</fullName>
    </alternativeName>
    <alternativeName>
        <fullName evidence="9">Pantetheine-phosphate adenylyltransferase</fullName>
        <shortName evidence="9">PPAT</shortName>
    </alternativeName>
</protein>
<keyword evidence="3 9" id="KW-0548">Nucleotidyltransferase</keyword>
<dbReference type="InterPro" id="IPR004821">
    <property type="entry name" value="Cyt_trans-like"/>
</dbReference>
<evidence type="ECO:0000313" key="12">
    <source>
        <dbReference type="Proteomes" id="UP000319342"/>
    </source>
</evidence>
<dbReference type="GO" id="GO:0015937">
    <property type="term" value="P:coenzyme A biosynthetic process"/>
    <property type="evidence" value="ECO:0007669"/>
    <property type="project" value="UniProtKB-UniRule"/>
</dbReference>
<dbReference type="HAMAP" id="MF_00151">
    <property type="entry name" value="PPAT_bact"/>
    <property type="match status" value="1"/>
</dbReference>
<name>A0A518D2M4_9BACT</name>
<evidence type="ECO:0000256" key="9">
    <source>
        <dbReference type="HAMAP-Rule" id="MF_00151"/>
    </source>
</evidence>
<feature type="binding site" evidence="9">
    <location>
        <begin position="125"/>
        <end position="131"/>
    </location>
    <ligand>
        <name>ATP</name>
        <dbReference type="ChEBI" id="CHEBI:30616"/>
    </ligand>
</feature>
<dbReference type="SUPFAM" id="SSF52374">
    <property type="entry name" value="Nucleotidylyl transferase"/>
    <property type="match status" value="1"/>
</dbReference>
<dbReference type="Proteomes" id="UP000319342">
    <property type="component" value="Chromosome"/>
</dbReference>
<accession>A0A518D2M4</accession>
<organism evidence="11 12">
    <name type="scientific">Rohdeia mirabilis</name>
    <dbReference type="NCBI Taxonomy" id="2528008"/>
    <lineage>
        <taxon>Bacteria</taxon>
        <taxon>Pseudomonadati</taxon>
        <taxon>Planctomycetota</taxon>
        <taxon>Planctomycetia</taxon>
        <taxon>Planctomycetia incertae sedis</taxon>
        <taxon>Rohdeia</taxon>
    </lineage>
</organism>
<feature type="binding site" evidence="9">
    <location>
        <position position="89"/>
    </location>
    <ligand>
        <name>substrate</name>
    </ligand>
</feature>
<dbReference type="RefSeq" id="WP_145189530.1">
    <property type="nucleotide sequence ID" value="NZ_CP036290.1"/>
</dbReference>
<dbReference type="NCBIfam" id="TIGR00125">
    <property type="entry name" value="cyt_tran_rel"/>
    <property type="match status" value="1"/>
</dbReference>
<comment type="subcellular location">
    <subcellularLocation>
        <location evidence="9">Cytoplasm</location>
    </subcellularLocation>
</comment>
<evidence type="ECO:0000256" key="5">
    <source>
        <dbReference type="ARBA" id="ARBA00022840"/>
    </source>
</evidence>
<dbReference type="InterPro" id="IPR001980">
    <property type="entry name" value="PPAT"/>
</dbReference>
<comment type="catalytic activity">
    <reaction evidence="8 9">
        <text>(R)-4'-phosphopantetheine + ATP + H(+) = 3'-dephospho-CoA + diphosphate</text>
        <dbReference type="Rhea" id="RHEA:19801"/>
        <dbReference type="ChEBI" id="CHEBI:15378"/>
        <dbReference type="ChEBI" id="CHEBI:30616"/>
        <dbReference type="ChEBI" id="CHEBI:33019"/>
        <dbReference type="ChEBI" id="CHEBI:57328"/>
        <dbReference type="ChEBI" id="CHEBI:61723"/>
        <dbReference type="EC" id="2.7.7.3"/>
    </reaction>
</comment>
<dbReference type="InterPro" id="IPR014729">
    <property type="entry name" value="Rossmann-like_a/b/a_fold"/>
</dbReference>
<dbReference type="GO" id="GO:0004595">
    <property type="term" value="F:pantetheine-phosphate adenylyltransferase activity"/>
    <property type="evidence" value="ECO:0007669"/>
    <property type="project" value="UniProtKB-UniRule"/>
</dbReference>
<sequence>MARLDPRRALFPGTFDPVTLGHLDVLRRARQRFDEVLVAVAVHPTKKALFTPDERIELLRLCTDGAPIVSVAGLVVDACREHDCGTIVRGVRRGGEFDYEVGLALGNRHLEPQIDTVLFVPDPGLAHVTSSLVREIAGLGGDVHGMAPDAVIAALARKFAS</sequence>
<dbReference type="AlphaFoldDB" id="A0A518D2M4"/>
<feature type="binding site" evidence="9">
    <location>
        <position position="75"/>
    </location>
    <ligand>
        <name>substrate</name>
    </ligand>
</feature>
<comment type="function">
    <text evidence="9">Reversibly transfers an adenylyl group from ATP to 4'-phosphopantetheine, yielding dephospho-CoA (dPCoA) and pyrophosphate.</text>
</comment>
<dbReference type="GO" id="GO:0005737">
    <property type="term" value="C:cytoplasm"/>
    <property type="evidence" value="ECO:0007669"/>
    <property type="project" value="UniProtKB-SubCell"/>
</dbReference>
<keyword evidence="7 9" id="KW-0173">Coenzyme A biosynthesis</keyword>
<dbReference type="OrthoDB" id="9806661at2"/>
<keyword evidence="2 9" id="KW-0808">Transferase</keyword>
<keyword evidence="5 9" id="KW-0067">ATP-binding</keyword>
<evidence type="ECO:0000313" key="11">
    <source>
        <dbReference type="EMBL" id="QDU85699.1"/>
    </source>
</evidence>
<dbReference type="GO" id="GO:0005524">
    <property type="term" value="F:ATP binding"/>
    <property type="evidence" value="ECO:0007669"/>
    <property type="project" value="UniProtKB-KW"/>
</dbReference>
<comment type="subunit">
    <text evidence="9">Homohexamer.</text>
</comment>
<feature type="domain" description="Cytidyltransferase-like" evidence="10">
    <location>
        <begin position="10"/>
        <end position="135"/>
    </location>
</feature>
<feature type="site" description="Transition state stabilizer" evidence="9">
    <location>
        <position position="22"/>
    </location>
</feature>
<evidence type="ECO:0000256" key="7">
    <source>
        <dbReference type="ARBA" id="ARBA00022993"/>
    </source>
</evidence>
<evidence type="ECO:0000256" key="8">
    <source>
        <dbReference type="ARBA" id="ARBA00029346"/>
    </source>
</evidence>
<comment type="cofactor">
    <cofactor evidence="9">
        <name>Mg(2+)</name>
        <dbReference type="ChEBI" id="CHEBI:18420"/>
    </cofactor>
</comment>
<dbReference type="UniPathway" id="UPA00241">
    <property type="reaction ID" value="UER00355"/>
</dbReference>
<evidence type="ECO:0000256" key="3">
    <source>
        <dbReference type="ARBA" id="ARBA00022695"/>
    </source>
</evidence>
<dbReference type="EMBL" id="CP036290">
    <property type="protein sequence ID" value="QDU85699.1"/>
    <property type="molecule type" value="Genomic_DNA"/>
</dbReference>
<feature type="binding site" evidence="9">
    <location>
        <position position="22"/>
    </location>
    <ligand>
        <name>ATP</name>
        <dbReference type="ChEBI" id="CHEBI:30616"/>
    </ligand>
</feature>
<evidence type="ECO:0000256" key="4">
    <source>
        <dbReference type="ARBA" id="ARBA00022741"/>
    </source>
</evidence>
<evidence type="ECO:0000256" key="1">
    <source>
        <dbReference type="ARBA" id="ARBA00022490"/>
    </source>
</evidence>
<feature type="binding site" evidence="9">
    <location>
        <begin position="14"/>
        <end position="15"/>
    </location>
    <ligand>
        <name>ATP</name>
        <dbReference type="ChEBI" id="CHEBI:30616"/>
    </ligand>
</feature>
<dbReference type="Gene3D" id="3.40.50.620">
    <property type="entry name" value="HUPs"/>
    <property type="match status" value="1"/>
</dbReference>
<comment type="pathway">
    <text evidence="9">Cofactor biosynthesis; coenzyme A biosynthesis; CoA from (R)-pantothenate: step 4/5.</text>
</comment>
<dbReference type="NCBIfam" id="TIGR01510">
    <property type="entry name" value="coaD_prev_kdtB"/>
    <property type="match status" value="1"/>
</dbReference>
<dbReference type="Pfam" id="PF01467">
    <property type="entry name" value="CTP_transf_like"/>
    <property type="match status" value="1"/>
</dbReference>
<dbReference type="PANTHER" id="PTHR21342">
    <property type="entry name" value="PHOSPHOPANTETHEINE ADENYLYLTRANSFERASE"/>
    <property type="match status" value="1"/>
</dbReference>
<dbReference type="EC" id="2.7.7.3" evidence="9"/>
<feature type="binding site" evidence="9">
    <location>
        <position position="14"/>
    </location>
    <ligand>
        <name>substrate</name>
    </ligand>
</feature>
<gene>
    <name evidence="9 11" type="primary">coaD</name>
    <name evidence="11" type="ORF">Pla163_28320</name>
</gene>